<proteinExistence type="predicted"/>
<feature type="region of interest" description="Disordered" evidence="1">
    <location>
        <begin position="503"/>
        <end position="526"/>
    </location>
</feature>
<feature type="region of interest" description="Disordered" evidence="1">
    <location>
        <begin position="299"/>
        <end position="432"/>
    </location>
</feature>
<reference evidence="3 4" key="1">
    <citation type="submission" date="2023-07" db="EMBL/GenBank/DDBJ databases">
        <title>Sorghum-associated microbial communities from plants grown in Nebraska, USA.</title>
        <authorList>
            <person name="Schachtman D."/>
        </authorList>
    </citation>
    <scope>NUCLEOTIDE SEQUENCE [LARGE SCALE GENOMIC DNA]</scope>
    <source>
        <strain evidence="3 4">BE107</strain>
    </source>
</reference>
<dbReference type="EMBL" id="JAVDTT010000001">
    <property type="protein sequence ID" value="MDR6840620.1"/>
    <property type="molecule type" value="Genomic_DNA"/>
</dbReference>
<keyword evidence="2" id="KW-0472">Membrane</keyword>
<name>A0ABU1RRT3_9GAMM</name>
<evidence type="ECO:0008006" key="5">
    <source>
        <dbReference type="Google" id="ProtNLM"/>
    </source>
</evidence>
<protein>
    <recommendedName>
        <fullName evidence="5">Transmembrane repetitive protein</fullName>
    </recommendedName>
</protein>
<feature type="transmembrane region" description="Helical" evidence="2">
    <location>
        <begin position="97"/>
        <end position="120"/>
    </location>
</feature>
<accession>A0ABU1RRT3</accession>
<feature type="region of interest" description="Disordered" evidence="1">
    <location>
        <begin position="141"/>
        <end position="198"/>
    </location>
</feature>
<dbReference type="RefSeq" id="WP_310090524.1">
    <property type="nucleotide sequence ID" value="NZ_JAVDTT010000001.1"/>
</dbReference>
<keyword evidence="4" id="KW-1185">Reference proteome</keyword>
<keyword evidence="2" id="KW-0812">Transmembrane</keyword>
<feature type="compositionally biased region" description="Low complexity" evidence="1">
    <location>
        <begin position="315"/>
        <end position="339"/>
    </location>
</feature>
<feature type="compositionally biased region" description="Gly residues" evidence="1">
    <location>
        <begin position="385"/>
        <end position="394"/>
    </location>
</feature>
<evidence type="ECO:0000256" key="2">
    <source>
        <dbReference type="SAM" id="Phobius"/>
    </source>
</evidence>
<organism evidence="3 4">
    <name type="scientific">Pseudoxanthomonas sacheonensis</name>
    <dbReference type="NCBI Taxonomy" id="443615"/>
    <lineage>
        <taxon>Bacteria</taxon>
        <taxon>Pseudomonadati</taxon>
        <taxon>Pseudomonadota</taxon>
        <taxon>Gammaproteobacteria</taxon>
        <taxon>Lysobacterales</taxon>
        <taxon>Lysobacteraceae</taxon>
        <taxon>Pseudoxanthomonas</taxon>
    </lineage>
</organism>
<sequence length="526" mass="56350">MTRAAEIIAALQAGRPAPILERHTGMPYGWGLWMRALREKLGVIRHDSAEAIVQLFSERPVAETPRRPLALNRWQAFRSMFYQDWGPPLREDRRLRWFAGGVSFFMHLLFALLLILLAMIKLPPPPAAEDESRVQVEFMGEGTPKEEGGGPPAAQSESAAAAAAAQSATTPSSSTPAETAQASSVPQQETPVPAPPVAQQNVQVTETAEPTTTFVLPPATPRSLEIAPPQVKPRELGVPTREVTVVEAPPAQRELPQREIAIPQVAQPTQEVRQREIAAPLPQIRTVQIPSRAIAAPELRAPAQSVRQAEIAAPNRGTASSSSAANTASSSTTGDSARTPSTQQGTQPSSTAAGSSAAASRPGGVVTPKRGDDWGDSTRNSPGQNTGGRAGDGPGLFNADGSVRVPPNATGDASRPGAPGSKQQQRADADRASKWLERPEFPYEPSMFDKYWRPTNESLLAEWVRRNIREVEMKIPGTNKRVKCVVSVLQVGGACSLFDPNLNEQPAVARPPPDIPVKRNPIPTDS</sequence>
<evidence type="ECO:0000313" key="4">
    <source>
        <dbReference type="Proteomes" id="UP001254759"/>
    </source>
</evidence>
<evidence type="ECO:0000256" key="1">
    <source>
        <dbReference type="SAM" id="MobiDB-lite"/>
    </source>
</evidence>
<feature type="compositionally biased region" description="Low complexity" evidence="1">
    <location>
        <begin position="349"/>
        <end position="360"/>
    </location>
</feature>
<dbReference type="Proteomes" id="UP001254759">
    <property type="component" value="Unassembled WGS sequence"/>
</dbReference>
<gene>
    <name evidence="3" type="ORF">J2W94_000884</name>
</gene>
<comment type="caution">
    <text evidence="3">The sequence shown here is derived from an EMBL/GenBank/DDBJ whole genome shotgun (WGS) entry which is preliminary data.</text>
</comment>
<keyword evidence="2" id="KW-1133">Transmembrane helix</keyword>
<feature type="compositionally biased region" description="Low complexity" evidence="1">
    <location>
        <begin position="152"/>
        <end position="198"/>
    </location>
</feature>
<evidence type="ECO:0000313" key="3">
    <source>
        <dbReference type="EMBL" id="MDR6840620.1"/>
    </source>
</evidence>